<name>A0A3M7RUX6_BRAPC</name>
<dbReference type="Proteomes" id="UP000276133">
    <property type="component" value="Unassembled WGS sequence"/>
</dbReference>
<gene>
    <name evidence="1" type="ORF">BpHYR1_049791</name>
</gene>
<evidence type="ECO:0000313" key="1">
    <source>
        <dbReference type="EMBL" id="RNA27381.1"/>
    </source>
</evidence>
<reference evidence="1 2" key="1">
    <citation type="journal article" date="2018" name="Sci. Rep.">
        <title>Genomic signatures of local adaptation to the degree of environmental predictability in rotifers.</title>
        <authorList>
            <person name="Franch-Gras L."/>
            <person name="Hahn C."/>
            <person name="Garcia-Roger E.M."/>
            <person name="Carmona M.J."/>
            <person name="Serra M."/>
            <person name="Gomez A."/>
        </authorList>
    </citation>
    <scope>NUCLEOTIDE SEQUENCE [LARGE SCALE GENOMIC DNA]</scope>
    <source>
        <strain evidence="1">HYR1</strain>
    </source>
</reference>
<comment type="caution">
    <text evidence="1">The sequence shown here is derived from an EMBL/GenBank/DDBJ whole genome shotgun (WGS) entry which is preliminary data.</text>
</comment>
<sequence length="83" mass="9951">MFLLEKKDNTILDYSNYSSPDFYTQIKIVDNDTLLYKIVDYREMTIYFLIFFSNFQIDINFTLDSLKICADFKEKLIDIFSST</sequence>
<accession>A0A3M7RUX6</accession>
<dbReference type="EMBL" id="REGN01002551">
    <property type="protein sequence ID" value="RNA27381.1"/>
    <property type="molecule type" value="Genomic_DNA"/>
</dbReference>
<keyword evidence="2" id="KW-1185">Reference proteome</keyword>
<proteinExistence type="predicted"/>
<protein>
    <submittedName>
        <fullName evidence="1">Uncharacterized protein</fullName>
    </submittedName>
</protein>
<dbReference type="AlphaFoldDB" id="A0A3M7RUX6"/>
<evidence type="ECO:0000313" key="2">
    <source>
        <dbReference type="Proteomes" id="UP000276133"/>
    </source>
</evidence>
<organism evidence="1 2">
    <name type="scientific">Brachionus plicatilis</name>
    <name type="common">Marine rotifer</name>
    <name type="synonym">Brachionus muelleri</name>
    <dbReference type="NCBI Taxonomy" id="10195"/>
    <lineage>
        <taxon>Eukaryota</taxon>
        <taxon>Metazoa</taxon>
        <taxon>Spiralia</taxon>
        <taxon>Gnathifera</taxon>
        <taxon>Rotifera</taxon>
        <taxon>Eurotatoria</taxon>
        <taxon>Monogononta</taxon>
        <taxon>Pseudotrocha</taxon>
        <taxon>Ploima</taxon>
        <taxon>Brachionidae</taxon>
        <taxon>Brachionus</taxon>
    </lineage>
</organism>